<dbReference type="GO" id="GO:0005886">
    <property type="term" value="C:plasma membrane"/>
    <property type="evidence" value="ECO:0007669"/>
    <property type="project" value="UniProtKB-SubCell"/>
</dbReference>
<evidence type="ECO:0000256" key="4">
    <source>
        <dbReference type="ARBA" id="ARBA00022475"/>
    </source>
</evidence>
<proteinExistence type="predicted"/>
<dbReference type="Pfam" id="PF02932">
    <property type="entry name" value="Neur_chan_memb"/>
    <property type="match status" value="1"/>
</dbReference>
<sequence length="108" mass="12215">MQELVLQWKLTKEPIKMHKDLRMPQFQMQDIVATTCQEASQIGNYSCLVAEFHLQRSVGFHLVQSYLPTILIVAISWVSFWMDVDSVPGRTTLGVTTLLTVSTKSSGE</sequence>
<comment type="subcellular location">
    <subcellularLocation>
        <location evidence="2">Cell membrane</location>
    </subcellularLocation>
    <subcellularLocation>
        <location evidence="1">Membrane</location>
        <topology evidence="1">Multi-pass membrane protein</topology>
    </subcellularLocation>
</comment>
<gene>
    <name evidence="8" type="ORF">HAZT_HAZT004285</name>
</gene>
<dbReference type="GO" id="GO:0005254">
    <property type="term" value="F:chloride channel activity"/>
    <property type="evidence" value="ECO:0007669"/>
    <property type="project" value="UniProtKB-ARBA"/>
</dbReference>
<keyword evidence="3" id="KW-0813">Transport</keyword>
<dbReference type="GO" id="GO:0005230">
    <property type="term" value="F:extracellular ligand-gated monoatomic ion channel activity"/>
    <property type="evidence" value="ECO:0007669"/>
    <property type="project" value="InterPro"/>
</dbReference>
<dbReference type="InterPro" id="IPR006029">
    <property type="entry name" value="Neurotrans-gated_channel_TM"/>
</dbReference>
<keyword evidence="5" id="KW-0406">Ion transport</keyword>
<evidence type="ECO:0000256" key="1">
    <source>
        <dbReference type="ARBA" id="ARBA00004141"/>
    </source>
</evidence>
<dbReference type="Proteomes" id="UP000711488">
    <property type="component" value="Unassembled WGS sequence"/>
</dbReference>
<dbReference type="Gene3D" id="1.20.58.390">
    <property type="entry name" value="Neurotransmitter-gated ion-channel transmembrane domain"/>
    <property type="match status" value="1"/>
</dbReference>
<dbReference type="InterPro" id="IPR038050">
    <property type="entry name" value="Neuro_actylchol_rec"/>
</dbReference>
<dbReference type="SUPFAM" id="SSF90112">
    <property type="entry name" value="Neurotransmitter-gated ion-channel transmembrane pore"/>
    <property type="match status" value="1"/>
</dbReference>
<keyword evidence="4" id="KW-1003">Cell membrane</keyword>
<reference evidence="8" key="3">
    <citation type="submission" date="2019-06" db="EMBL/GenBank/DDBJ databases">
        <authorList>
            <person name="Poynton C."/>
            <person name="Hasenbein S."/>
            <person name="Benoit J.B."/>
            <person name="Sepulveda M.S."/>
            <person name="Poelchau M.F."/>
            <person name="Murali S.C."/>
            <person name="Chen S."/>
            <person name="Glastad K.M."/>
            <person name="Werren J.H."/>
            <person name="Vineis J.H."/>
            <person name="Bowen J.L."/>
            <person name="Friedrich M."/>
            <person name="Jones J."/>
            <person name="Robertson H.M."/>
            <person name="Feyereisen R."/>
            <person name="Mechler-Hickson A."/>
            <person name="Mathers N."/>
            <person name="Lee C.E."/>
            <person name="Colbourne J.K."/>
            <person name="Biales A."/>
            <person name="Johnston J.S."/>
            <person name="Wellborn G.A."/>
            <person name="Rosendale A.J."/>
            <person name="Cridge A.G."/>
            <person name="Munoz-Torres M.C."/>
            <person name="Bain P.A."/>
            <person name="Manny A.R."/>
            <person name="Major K.M."/>
            <person name="Lambert F.N."/>
            <person name="Vulpe C.D."/>
            <person name="Tuck P."/>
            <person name="Blalock B.J."/>
            <person name="Lin Y.-Y."/>
            <person name="Smith M.E."/>
            <person name="Ochoa-Acuna H."/>
            <person name="Chen M.-J.M."/>
            <person name="Childers C.P."/>
            <person name="Qu J."/>
            <person name="Dugan S."/>
            <person name="Lee S.L."/>
            <person name="Chao H."/>
            <person name="Dinh H."/>
            <person name="Han Y."/>
            <person name="Doddapaneni H."/>
            <person name="Worley K.C."/>
            <person name="Muzny D.M."/>
            <person name="Gibbs R.A."/>
            <person name="Richards S."/>
        </authorList>
    </citation>
    <scope>NUCLEOTIDE SEQUENCE</scope>
    <source>
        <strain evidence="8">HAZT.00-mixed</strain>
        <tissue evidence="8">Whole organism</tissue>
    </source>
</reference>
<dbReference type="PANTHER" id="PTHR18945">
    <property type="entry name" value="NEUROTRANSMITTER GATED ION CHANNEL"/>
    <property type="match status" value="1"/>
</dbReference>
<evidence type="ECO:0000313" key="8">
    <source>
        <dbReference type="EMBL" id="KAA0184985.1"/>
    </source>
</evidence>
<keyword evidence="6" id="KW-0407">Ion channel</keyword>
<dbReference type="InterPro" id="IPR006028">
    <property type="entry name" value="GABAA/Glycine_rcpt"/>
</dbReference>
<evidence type="ECO:0000256" key="6">
    <source>
        <dbReference type="ARBA" id="ARBA00023303"/>
    </source>
</evidence>
<evidence type="ECO:0000256" key="2">
    <source>
        <dbReference type="ARBA" id="ARBA00004236"/>
    </source>
</evidence>
<dbReference type="InterPro" id="IPR036734">
    <property type="entry name" value="Neur_chan_lig-bd_sf"/>
</dbReference>
<dbReference type="EMBL" id="JQDR03016636">
    <property type="protein sequence ID" value="KAA0184985.1"/>
    <property type="molecule type" value="Genomic_DNA"/>
</dbReference>
<name>A0A6A0GQZ0_HYAAZ</name>
<dbReference type="InterPro" id="IPR036719">
    <property type="entry name" value="Neuro-gated_channel_TM_sf"/>
</dbReference>
<keyword evidence="4" id="KW-0472">Membrane</keyword>
<reference evidence="8" key="1">
    <citation type="submission" date="2014-08" db="EMBL/GenBank/DDBJ databases">
        <authorList>
            <person name="Murali S."/>
            <person name="Richards S."/>
            <person name="Bandaranaike D."/>
            <person name="Bellair M."/>
            <person name="Blankenburg K."/>
            <person name="Chao H."/>
            <person name="Dinh H."/>
            <person name="Doddapaneni H."/>
            <person name="Dugan-Rocha S."/>
            <person name="Elkadiri S."/>
            <person name="Gnanaolivu R."/>
            <person name="Hughes D."/>
            <person name="Lee S."/>
            <person name="Li M."/>
            <person name="Ming W."/>
            <person name="Munidasa M."/>
            <person name="Muniz J."/>
            <person name="Nguyen L."/>
            <person name="Osuji N."/>
            <person name="Pu L.-L."/>
            <person name="Puazo M."/>
            <person name="Skinner E."/>
            <person name="Qu C."/>
            <person name="Quiroz J."/>
            <person name="Raj R."/>
            <person name="Weissenberger G."/>
            <person name="Xin Y."/>
            <person name="Zou X."/>
            <person name="Han Y."/>
            <person name="Worley K."/>
            <person name="Muzny D."/>
            <person name="Gibbs R."/>
        </authorList>
    </citation>
    <scope>NUCLEOTIDE SEQUENCE</scope>
    <source>
        <strain evidence="8">HAZT.00-mixed</strain>
        <tissue evidence="8">Whole organism</tissue>
    </source>
</reference>
<dbReference type="GO" id="GO:0099095">
    <property type="term" value="F:ligand-gated monoatomic anion channel activity"/>
    <property type="evidence" value="ECO:0007669"/>
    <property type="project" value="UniProtKB-ARBA"/>
</dbReference>
<feature type="domain" description="Neurotransmitter-gated ion-channel transmembrane" evidence="7">
    <location>
        <begin position="66"/>
        <end position="104"/>
    </location>
</feature>
<evidence type="ECO:0000256" key="3">
    <source>
        <dbReference type="ARBA" id="ARBA00022448"/>
    </source>
</evidence>
<protein>
    <recommendedName>
        <fullName evidence="7">Neurotransmitter-gated ion-channel transmembrane domain-containing protein</fullName>
    </recommendedName>
</protein>
<dbReference type="AlphaFoldDB" id="A0A6A0GQZ0"/>
<accession>A0A6A0GQZ0</accession>
<organism evidence="8">
    <name type="scientific">Hyalella azteca</name>
    <name type="common">Amphipod</name>
    <dbReference type="NCBI Taxonomy" id="294128"/>
    <lineage>
        <taxon>Eukaryota</taxon>
        <taxon>Metazoa</taxon>
        <taxon>Ecdysozoa</taxon>
        <taxon>Arthropoda</taxon>
        <taxon>Crustacea</taxon>
        <taxon>Multicrustacea</taxon>
        <taxon>Malacostraca</taxon>
        <taxon>Eumalacostraca</taxon>
        <taxon>Peracarida</taxon>
        <taxon>Amphipoda</taxon>
        <taxon>Senticaudata</taxon>
        <taxon>Talitrida</taxon>
        <taxon>Talitroidea</taxon>
        <taxon>Hyalellidae</taxon>
        <taxon>Hyalella</taxon>
    </lineage>
</organism>
<comment type="caution">
    <text evidence="8">The sequence shown here is derived from an EMBL/GenBank/DDBJ whole genome shotgun (WGS) entry which is preliminary data.</text>
</comment>
<dbReference type="SUPFAM" id="SSF63712">
    <property type="entry name" value="Nicotinic receptor ligand binding domain-like"/>
    <property type="match status" value="1"/>
</dbReference>
<dbReference type="GO" id="GO:0004888">
    <property type="term" value="F:transmembrane signaling receptor activity"/>
    <property type="evidence" value="ECO:0007669"/>
    <property type="project" value="InterPro"/>
</dbReference>
<reference evidence="8" key="2">
    <citation type="journal article" date="2018" name="Environ. Sci. Technol.">
        <title>The Toxicogenome of Hyalella azteca: A Model for Sediment Ecotoxicology and Evolutionary Toxicology.</title>
        <authorList>
            <person name="Poynton H.C."/>
            <person name="Hasenbein S."/>
            <person name="Benoit J.B."/>
            <person name="Sepulveda M.S."/>
            <person name="Poelchau M.F."/>
            <person name="Hughes D.S.T."/>
            <person name="Murali S.C."/>
            <person name="Chen S."/>
            <person name="Glastad K.M."/>
            <person name="Goodisman M.A.D."/>
            <person name="Werren J.H."/>
            <person name="Vineis J.H."/>
            <person name="Bowen J.L."/>
            <person name="Friedrich M."/>
            <person name="Jones J."/>
            <person name="Robertson H.M."/>
            <person name="Feyereisen R."/>
            <person name="Mechler-Hickson A."/>
            <person name="Mathers N."/>
            <person name="Lee C.E."/>
            <person name="Colbourne J.K."/>
            <person name="Biales A."/>
            <person name="Johnston J.S."/>
            <person name="Wellborn G.A."/>
            <person name="Rosendale A.J."/>
            <person name="Cridge A.G."/>
            <person name="Munoz-Torres M.C."/>
            <person name="Bain P.A."/>
            <person name="Manny A.R."/>
            <person name="Major K.M."/>
            <person name="Lambert F.N."/>
            <person name="Vulpe C.D."/>
            <person name="Tuck P."/>
            <person name="Blalock B.J."/>
            <person name="Lin Y.Y."/>
            <person name="Smith M.E."/>
            <person name="Ochoa-Acuna H."/>
            <person name="Chen M.M."/>
            <person name="Childers C.P."/>
            <person name="Qu J."/>
            <person name="Dugan S."/>
            <person name="Lee S.L."/>
            <person name="Chao H."/>
            <person name="Dinh H."/>
            <person name="Han Y."/>
            <person name="Doddapaneni H."/>
            <person name="Worley K.C."/>
            <person name="Muzny D.M."/>
            <person name="Gibbs R.A."/>
            <person name="Richards S."/>
        </authorList>
    </citation>
    <scope>NUCLEOTIDE SEQUENCE</scope>
    <source>
        <strain evidence="8">HAZT.00-mixed</strain>
        <tissue evidence="8">Whole organism</tissue>
    </source>
</reference>
<evidence type="ECO:0000259" key="7">
    <source>
        <dbReference type="Pfam" id="PF02932"/>
    </source>
</evidence>
<dbReference type="PRINTS" id="PR00253">
    <property type="entry name" value="GABAARECEPTR"/>
</dbReference>
<evidence type="ECO:0000256" key="5">
    <source>
        <dbReference type="ARBA" id="ARBA00023065"/>
    </source>
</evidence>
<dbReference type="Gene3D" id="2.70.170.10">
    <property type="entry name" value="Neurotransmitter-gated ion-channel ligand-binding domain"/>
    <property type="match status" value="1"/>
</dbReference>
<dbReference type="InterPro" id="IPR006201">
    <property type="entry name" value="Neur_channel"/>
</dbReference>